<feature type="compositionally biased region" description="Basic and acidic residues" evidence="1">
    <location>
        <begin position="549"/>
        <end position="562"/>
    </location>
</feature>
<dbReference type="PANTHER" id="PTHR12751:SF18">
    <property type="entry name" value="PHOSPHATASE AND ACTIN REGULATOR 1"/>
    <property type="match status" value="1"/>
</dbReference>
<feature type="compositionally biased region" description="Polar residues" evidence="1">
    <location>
        <begin position="64"/>
        <end position="75"/>
    </location>
</feature>
<feature type="compositionally biased region" description="Basic and acidic residues" evidence="1">
    <location>
        <begin position="216"/>
        <end position="230"/>
    </location>
</feature>
<proteinExistence type="predicted"/>
<dbReference type="Proteomes" id="UP000007322">
    <property type="component" value="Chromosome 3"/>
</dbReference>
<dbReference type="OrthoDB" id="5563016at2759"/>
<dbReference type="STRING" id="573729.G2QE21"/>
<feature type="compositionally biased region" description="Polar residues" evidence="1">
    <location>
        <begin position="667"/>
        <end position="678"/>
    </location>
</feature>
<feature type="region of interest" description="Disordered" evidence="1">
    <location>
        <begin position="216"/>
        <end position="414"/>
    </location>
</feature>
<dbReference type="GO" id="GO:0003779">
    <property type="term" value="F:actin binding"/>
    <property type="evidence" value="ECO:0007669"/>
    <property type="project" value="TreeGrafter"/>
</dbReference>
<feature type="compositionally biased region" description="Polar residues" evidence="1">
    <location>
        <begin position="18"/>
        <end position="43"/>
    </location>
</feature>
<dbReference type="eggNOG" id="KOG4339">
    <property type="taxonomic scope" value="Eukaryota"/>
</dbReference>
<evidence type="ECO:0000313" key="2">
    <source>
        <dbReference type="EMBL" id="AEO57604.1"/>
    </source>
</evidence>
<accession>G2QE21</accession>
<feature type="region of interest" description="Disordered" evidence="1">
    <location>
        <begin position="656"/>
        <end position="678"/>
    </location>
</feature>
<gene>
    <name evidence="2" type="ORF">MYCTH_2303946</name>
</gene>
<evidence type="ECO:0000313" key="3">
    <source>
        <dbReference type="Proteomes" id="UP000007322"/>
    </source>
</evidence>
<feature type="compositionally biased region" description="Low complexity" evidence="1">
    <location>
        <begin position="257"/>
        <end position="270"/>
    </location>
</feature>
<organism evidence="2 3">
    <name type="scientific">Thermothelomyces thermophilus (strain ATCC 42464 / BCRC 31852 / DSM 1799)</name>
    <name type="common">Sporotrichum thermophile</name>
    <dbReference type="NCBI Taxonomy" id="573729"/>
    <lineage>
        <taxon>Eukaryota</taxon>
        <taxon>Fungi</taxon>
        <taxon>Dikarya</taxon>
        <taxon>Ascomycota</taxon>
        <taxon>Pezizomycotina</taxon>
        <taxon>Sordariomycetes</taxon>
        <taxon>Sordariomycetidae</taxon>
        <taxon>Sordariales</taxon>
        <taxon>Chaetomiaceae</taxon>
        <taxon>Thermothelomyces</taxon>
    </lineage>
</organism>
<dbReference type="RefSeq" id="XP_003662849.1">
    <property type="nucleotide sequence ID" value="XM_003662801.1"/>
</dbReference>
<evidence type="ECO:0008006" key="4">
    <source>
        <dbReference type="Google" id="ProtNLM"/>
    </source>
</evidence>
<dbReference type="KEGG" id="mtm:MYCTH_2303946"/>
<sequence>MYHGGSGATQQYHRRGTSNHNPAASWQQSRTQRTTSSPAVPTMQSLDYLQPAVARPWYSASASMTNLPSTANYGSQMGVGTRDDSGLPVPGTTRPSTSPRVSQSSNGSTTPQSSLAPAAPLRTAPERYRRSTLRGDSTGTATGAATSAQLRVPHSAVSNRPNSFVGSASGSAIDDAGFSHNQPHGEFRRVRRRSMPALDSPGFPISQTPHELKQLAESNHPRNADSDGKVGKTGNSQKTGDKTSNDEQAGNGRIAEANASPSSSANRNGSDAAASPTMSPSPDPAGAGAAGQDSSRVVSIPPRTSSTDAAHAKRAPTPSPLSKPVTMDTAGESDQVADAPGSATQEPASPPRSESPAAKQLAAINEKRGKSKSKTSRLRRAFSFGSAAEFRKAANDSEAADNGAGKLHKDRTADDALDEEQARIAERQEAAGIGNNIYSGGRFFHGSTDNLSISSTASSASIMIRKMGRGMKKGTRSLVGLFRPKSIVGTPAADEPPVAATQSSVSMITAEAERERVNVSADPKAQGGGTGFPRLERNSIDAAKVPVVEAERAGSSETDSTKARKSIVGGEKERAEVLAAVRKGILKNRTGSSSPSPRPSDTRGSAFDLPSVPSVTDSPNSSAPSTPNEDSQGHRRPGAVTIGSEDYFVSALRLRQDNNNNNNSNNKATPGTPQSTKRCTTFSPRIVFFETWPSQEYDRRGDIATCNRLTPMLAQQIKEELNSFKMEMEVHENSKIYTHFF</sequence>
<name>G2QE21_THET4</name>
<dbReference type="AlphaFoldDB" id="G2QE21"/>
<protein>
    <recommendedName>
        <fullName evidence="4">Protein BNI4</fullName>
    </recommendedName>
</protein>
<dbReference type="OMA" id="EINNFKM"/>
<feature type="compositionally biased region" description="Low complexity" evidence="1">
    <location>
        <begin position="284"/>
        <end position="295"/>
    </location>
</feature>
<dbReference type="PANTHER" id="PTHR12751">
    <property type="entry name" value="PHOSPHATASE AND ACTIN REGULATOR PHACTR"/>
    <property type="match status" value="1"/>
</dbReference>
<feature type="compositionally biased region" description="Basic residues" evidence="1">
    <location>
        <begin position="369"/>
        <end position="380"/>
    </location>
</feature>
<dbReference type="GeneID" id="11507475"/>
<feature type="compositionally biased region" description="Low complexity" evidence="1">
    <location>
        <begin position="137"/>
        <end position="148"/>
    </location>
</feature>
<feature type="compositionally biased region" description="Polar residues" evidence="1">
    <location>
        <begin position="93"/>
        <end position="115"/>
    </location>
</feature>
<feature type="region of interest" description="Disordered" evidence="1">
    <location>
        <begin position="1"/>
        <end position="43"/>
    </location>
</feature>
<evidence type="ECO:0000256" key="1">
    <source>
        <dbReference type="SAM" id="MobiDB-lite"/>
    </source>
</evidence>
<feature type="region of interest" description="Disordered" evidence="1">
    <location>
        <begin position="64"/>
        <end position="163"/>
    </location>
</feature>
<dbReference type="EMBL" id="CP003004">
    <property type="protein sequence ID" value="AEO57604.1"/>
    <property type="molecule type" value="Genomic_DNA"/>
</dbReference>
<reference evidence="2 3" key="1">
    <citation type="journal article" date="2011" name="Nat. Biotechnol.">
        <title>Comparative genomic analysis of the thermophilic biomass-degrading fungi Myceliophthora thermophila and Thielavia terrestris.</title>
        <authorList>
            <person name="Berka R.M."/>
            <person name="Grigoriev I.V."/>
            <person name="Otillar R."/>
            <person name="Salamov A."/>
            <person name="Grimwood J."/>
            <person name="Reid I."/>
            <person name="Ishmael N."/>
            <person name="John T."/>
            <person name="Darmond C."/>
            <person name="Moisan M.-C."/>
            <person name="Henrissat B."/>
            <person name="Coutinho P.M."/>
            <person name="Lombard V."/>
            <person name="Natvig D.O."/>
            <person name="Lindquist E."/>
            <person name="Schmutz J."/>
            <person name="Lucas S."/>
            <person name="Harris P."/>
            <person name="Powlowski J."/>
            <person name="Bellemare A."/>
            <person name="Taylor D."/>
            <person name="Butler G."/>
            <person name="de Vries R.P."/>
            <person name="Allijn I.E."/>
            <person name="van den Brink J."/>
            <person name="Ushinsky S."/>
            <person name="Storms R."/>
            <person name="Powell A.J."/>
            <person name="Paulsen I.T."/>
            <person name="Elbourne L.D.H."/>
            <person name="Baker S.E."/>
            <person name="Magnuson J."/>
            <person name="LaBoissiere S."/>
            <person name="Clutterbuck A.J."/>
            <person name="Martinez D."/>
            <person name="Wogulis M."/>
            <person name="de Leon A.L."/>
            <person name="Rey M.W."/>
            <person name="Tsang A."/>
        </authorList>
    </citation>
    <scope>NUCLEOTIDE SEQUENCE [LARGE SCALE GENOMIC DNA]</scope>
    <source>
        <strain evidence="3">ATCC 42464 / BCRC 31852 / DSM 1799</strain>
    </source>
</reference>
<dbReference type="InParanoid" id="G2QE21"/>
<dbReference type="GO" id="GO:0030036">
    <property type="term" value="P:actin cytoskeleton organization"/>
    <property type="evidence" value="ECO:0007669"/>
    <property type="project" value="TreeGrafter"/>
</dbReference>
<dbReference type="HOGENOM" id="CLU_011525_0_0_1"/>
<dbReference type="VEuPathDB" id="FungiDB:MYCTH_2303946"/>
<keyword evidence="3" id="KW-1185">Reference proteome</keyword>
<feature type="region of interest" description="Disordered" evidence="1">
    <location>
        <begin position="514"/>
        <end position="639"/>
    </location>
</feature>
<feature type="compositionally biased region" description="Polar residues" evidence="1">
    <location>
        <begin position="613"/>
        <end position="630"/>
    </location>
</feature>